<evidence type="ECO:0000313" key="2">
    <source>
        <dbReference type="EMBL" id="AFK89014.1"/>
    </source>
</evidence>
<geneLocation type="plasmid" evidence="2">
    <name>pAC258-29</name>
</geneLocation>
<sequence length="48" mass="5328">MSNNITVKDGNNTLSLVIDGAKEIGFYFFEVVAFVVFAVMFCFFVAVI</sequence>
<keyword evidence="2" id="KW-0614">Plasmid</keyword>
<dbReference type="AlphaFoldDB" id="I3W087"/>
<dbReference type="RefSeq" id="WP_015062364.1">
    <property type="nucleotide sequence ID" value="NC_019337.1"/>
</dbReference>
<evidence type="ECO:0000256" key="1">
    <source>
        <dbReference type="SAM" id="Phobius"/>
    </source>
</evidence>
<organism evidence="2">
    <name type="scientific">Acetobacter pasteurianus</name>
    <name type="common">Acetobacter turbidans</name>
    <dbReference type="NCBI Taxonomy" id="438"/>
    <lineage>
        <taxon>Bacteria</taxon>
        <taxon>Pseudomonadati</taxon>
        <taxon>Pseudomonadota</taxon>
        <taxon>Alphaproteobacteria</taxon>
        <taxon>Acetobacterales</taxon>
        <taxon>Acetobacteraceae</taxon>
        <taxon>Acetobacter</taxon>
    </lineage>
</organism>
<keyword evidence="1" id="KW-0812">Transmembrane</keyword>
<name>I3W087_ACEPA</name>
<reference evidence="2" key="1">
    <citation type="submission" date="2012-01" db="EMBL/GenBank/DDBJ databases">
        <authorList>
            <person name="Summers A.O."/>
            <person name="Wireman J."/>
        </authorList>
    </citation>
    <scope>NUCLEOTIDE SEQUENCE</scope>
    <source>
        <strain evidence="2">AC2-58</strain>
        <plasmid evidence="2">pAC258-29</plasmid>
    </source>
</reference>
<feature type="transmembrane region" description="Helical" evidence="1">
    <location>
        <begin position="24"/>
        <end position="47"/>
    </location>
</feature>
<keyword evidence="1" id="KW-0472">Membrane</keyword>
<protein>
    <submittedName>
        <fullName evidence="2">Uncharacterized protein</fullName>
    </submittedName>
</protein>
<accession>I3W087</accession>
<keyword evidence="1" id="KW-1133">Transmembrane helix</keyword>
<dbReference type="EMBL" id="JQ418523">
    <property type="protein sequence ID" value="AFK89014.1"/>
    <property type="molecule type" value="Genomic_DNA"/>
</dbReference>
<proteinExistence type="predicted"/>